<dbReference type="GO" id="GO:0030170">
    <property type="term" value="F:pyridoxal phosphate binding"/>
    <property type="evidence" value="ECO:0007669"/>
    <property type="project" value="InterPro"/>
</dbReference>
<evidence type="ECO:0000256" key="7">
    <source>
        <dbReference type="ARBA" id="ARBA00035633"/>
    </source>
</evidence>
<evidence type="ECO:0000256" key="8">
    <source>
        <dbReference type="ARBA" id="ARBA00035676"/>
    </source>
</evidence>
<dbReference type="PANTHER" id="PTHR42743">
    <property type="entry name" value="AMINO-ACID AMINOTRANSFERASE"/>
    <property type="match status" value="1"/>
</dbReference>
<dbReference type="FunFam" id="3.20.10.10:FF:000002">
    <property type="entry name" value="D-alanine aminotransferase"/>
    <property type="match status" value="1"/>
</dbReference>
<dbReference type="PANTHER" id="PTHR42743:SF2">
    <property type="entry name" value="AMINODEOXYCHORISMATE LYASE"/>
    <property type="match status" value="1"/>
</dbReference>
<accession>A0AAJ3LTY8</accession>
<dbReference type="NCBIfam" id="TIGR03461">
    <property type="entry name" value="pabC_Proteo"/>
    <property type="match status" value="1"/>
</dbReference>
<comment type="caution">
    <text evidence="13">The sequence shown here is derived from an EMBL/GenBank/DDBJ whole genome shotgun (WGS) entry which is preliminary data.</text>
</comment>
<evidence type="ECO:0000256" key="9">
    <source>
        <dbReference type="ARBA" id="ARBA00049529"/>
    </source>
</evidence>
<evidence type="ECO:0000256" key="1">
    <source>
        <dbReference type="ARBA" id="ARBA00001933"/>
    </source>
</evidence>
<dbReference type="Pfam" id="PF01063">
    <property type="entry name" value="Aminotran_4"/>
    <property type="match status" value="1"/>
</dbReference>
<evidence type="ECO:0000256" key="11">
    <source>
        <dbReference type="ARBA" id="ARBA00069174"/>
    </source>
</evidence>
<evidence type="ECO:0000256" key="12">
    <source>
        <dbReference type="NCBIfam" id="TIGR03461"/>
    </source>
</evidence>
<keyword evidence="6 13" id="KW-0456">Lyase</keyword>
<dbReference type="NCBIfam" id="NF004761">
    <property type="entry name" value="PRK06092.1"/>
    <property type="match status" value="1"/>
</dbReference>
<comment type="catalytic activity">
    <reaction evidence="9">
        <text>4-amino-4-deoxychorismate = 4-aminobenzoate + pyruvate + H(+)</text>
        <dbReference type="Rhea" id="RHEA:16201"/>
        <dbReference type="ChEBI" id="CHEBI:15361"/>
        <dbReference type="ChEBI" id="CHEBI:15378"/>
        <dbReference type="ChEBI" id="CHEBI:17836"/>
        <dbReference type="ChEBI" id="CHEBI:58406"/>
        <dbReference type="EC" id="4.1.3.38"/>
    </reaction>
</comment>
<evidence type="ECO:0000256" key="5">
    <source>
        <dbReference type="ARBA" id="ARBA00022909"/>
    </source>
</evidence>
<proteinExistence type="inferred from homology"/>
<dbReference type="CDD" id="cd01559">
    <property type="entry name" value="ADCL_like"/>
    <property type="match status" value="1"/>
</dbReference>
<reference evidence="13 14" key="1">
    <citation type="submission" date="2016-04" db="EMBL/GenBank/DDBJ databases">
        <title>ATOL: Assembling a taxonomically balanced genome-scale reconstruction of the evolutionary history of the Enterobacteriaceae.</title>
        <authorList>
            <person name="Plunkett G.III."/>
            <person name="Neeno-Eckwall E.C."/>
            <person name="Glasner J.D."/>
            <person name="Perna N.T."/>
        </authorList>
    </citation>
    <scope>NUCLEOTIDE SEQUENCE [LARGE SCALE GENOMIC DNA]</scope>
    <source>
        <strain evidence="13 14">ATCC 700826</strain>
    </source>
</reference>
<evidence type="ECO:0000256" key="3">
    <source>
        <dbReference type="ARBA" id="ARBA00011738"/>
    </source>
</evidence>
<keyword evidence="4" id="KW-0663">Pyridoxal phosphate</keyword>
<evidence type="ECO:0000256" key="6">
    <source>
        <dbReference type="ARBA" id="ARBA00023239"/>
    </source>
</evidence>
<dbReference type="InterPro" id="IPR036038">
    <property type="entry name" value="Aminotransferase-like"/>
</dbReference>
<evidence type="ECO:0000313" key="13">
    <source>
        <dbReference type="EMBL" id="OAT47104.1"/>
    </source>
</evidence>
<comment type="pathway">
    <text evidence="7">Cofactor biosynthesis; tetrahydrofolate biosynthesis; 4-aminobenzoate from chorismate: step 2/2.</text>
</comment>
<dbReference type="InterPro" id="IPR050571">
    <property type="entry name" value="Class-IV_PLP-Dep_Aminotrnsfr"/>
</dbReference>
<dbReference type="RefSeq" id="WP_064719618.1">
    <property type="nucleotide sequence ID" value="NZ_LXEV01000021.1"/>
</dbReference>
<keyword evidence="5" id="KW-0289">Folate biosynthesis</keyword>
<protein>
    <recommendedName>
        <fullName evidence="11 12">Aminodeoxychorismate lyase</fullName>
        <ecNumber evidence="8 12">4.1.3.38</ecNumber>
    </recommendedName>
</protein>
<evidence type="ECO:0000256" key="2">
    <source>
        <dbReference type="ARBA" id="ARBA00009320"/>
    </source>
</evidence>
<comment type="subunit">
    <text evidence="3">Homodimer.</text>
</comment>
<dbReference type="InterPro" id="IPR017824">
    <property type="entry name" value="Aminodeoxychorismate_lyase_IV"/>
</dbReference>
<dbReference type="EMBL" id="LXEV01000021">
    <property type="protein sequence ID" value="OAT47104.1"/>
    <property type="molecule type" value="Genomic_DNA"/>
</dbReference>
<gene>
    <name evidence="13" type="ORF">M997_1631</name>
</gene>
<sequence length="276" mass="31250">MYWVNGQQQNTVDASDRAVQFGDGCFTTLLVENNQPIMLSAHIERLKQGCEALFLPFPDWNWLKNHIIDIATTIETSKGVIKVIISRGIGGRGYSSKGFITPTIITSNSLYPSHYLNQQLSGVLLGMSPILLGKNSMLAGIKHLNRLEQILIKHHLETTKFDDVLVCDNEGYLIEANASNLFWRKGDSIFTPNLTASGVNGIMRQQILQFAKQRTWDIHVVKEKPQTLFDADEVWLTNALMPIIPVAQIEFSDDKRYQYPSRDYYDVVLQCCLSLK</sequence>
<dbReference type="GO" id="GO:0008153">
    <property type="term" value="P:4-aminobenzoate biosynthetic process"/>
    <property type="evidence" value="ECO:0007669"/>
    <property type="project" value="UniProtKB-UniRule"/>
</dbReference>
<dbReference type="GO" id="GO:0046656">
    <property type="term" value="P:folic acid biosynthetic process"/>
    <property type="evidence" value="ECO:0007669"/>
    <property type="project" value="UniProtKB-KW"/>
</dbReference>
<dbReference type="SUPFAM" id="SSF56752">
    <property type="entry name" value="D-aminoacid aminotransferase-like PLP-dependent enzymes"/>
    <property type="match status" value="1"/>
</dbReference>
<comment type="cofactor">
    <cofactor evidence="1">
        <name>pyridoxal 5'-phosphate</name>
        <dbReference type="ChEBI" id="CHEBI:597326"/>
    </cofactor>
</comment>
<name>A0AAJ3LTY8_PROHU</name>
<dbReference type="AlphaFoldDB" id="A0AAJ3LTY8"/>
<comment type="function">
    <text evidence="10">Involved in the biosynthesis of p-aminobenzoate (PABA), a precursor of tetrahydrofolate. Converts 4-amino-4-deoxychorismate into 4-aminobenzoate (PABA) and pyruvate.</text>
</comment>
<keyword evidence="14" id="KW-1185">Reference proteome</keyword>
<evidence type="ECO:0000256" key="4">
    <source>
        <dbReference type="ARBA" id="ARBA00022898"/>
    </source>
</evidence>
<dbReference type="Proteomes" id="UP000078250">
    <property type="component" value="Unassembled WGS sequence"/>
</dbReference>
<evidence type="ECO:0000313" key="14">
    <source>
        <dbReference type="Proteomes" id="UP000078250"/>
    </source>
</evidence>
<dbReference type="InterPro" id="IPR043131">
    <property type="entry name" value="BCAT-like_N"/>
</dbReference>
<dbReference type="InterPro" id="IPR001544">
    <property type="entry name" value="Aminotrans_IV"/>
</dbReference>
<dbReference type="Gene3D" id="3.20.10.10">
    <property type="entry name" value="D-amino Acid Aminotransferase, subunit A, domain 2"/>
    <property type="match status" value="1"/>
</dbReference>
<dbReference type="InterPro" id="IPR043132">
    <property type="entry name" value="BCAT-like_C"/>
</dbReference>
<comment type="similarity">
    <text evidence="2">Belongs to the class-IV pyridoxal-phosphate-dependent aminotransferase family.</text>
</comment>
<dbReference type="GO" id="GO:0008696">
    <property type="term" value="F:4-amino-4-deoxychorismate lyase activity"/>
    <property type="evidence" value="ECO:0007669"/>
    <property type="project" value="UniProtKB-UniRule"/>
</dbReference>
<dbReference type="GO" id="GO:0005829">
    <property type="term" value="C:cytosol"/>
    <property type="evidence" value="ECO:0007669"/>
    <property type="project" value="TreeGrafter"/>
</dbReference>
<dbReference type="EC" id="4.1.3.38" evidence="8 12"/>
<dbReference type="Gene3D" id="3.30.470.10">
    <property type="match status" value="1"/>
</dbReference>
<evidence type="ECO:0000256" key="10">
    <source>
        <dbReference type="ARBA" id="ARBA00054027"/>
    </source>
</evidence>
<organism evidence="13 14">
    <name type="scientific">Proteus hauseri ATCC 700826</name>
    <dbReference type="NCBI Taxonomy" id="1354271"/>
    <lineage>
        <taxon>Bacteria</taxon>
        <taxon>Pseudomonadati</taxon>
        <taxon>Pseudomonadota</taxon>
        <taxon>Gammaproteobacteria</taxon>
        <taxon>Enterobacterales</taxon>
        <taxon>Morganellaceae</taxon>
        <taxon>Proteus</taxon>
    </lineage>
</organism>